<protein>
    <submittedName>
        <fullName evidence="2">Uncharacterized protein</fullName>
    </submittedName>
</protein>
<evidence type="ECO:0000313" key="3">
    <source>
        <dbReference type="Proteomes" id="UP000027222"/>
    </source>
</evidence>
<evidence type="ECO:0000256" key="1">
    <source>
        <dbReference type="SAM" id="MobiDB-lite"/>
    </source>
</evidence>
<name>A0A067TCP3_GALM3</name>
<gene>
    <name evidence="2" type="ORF">GALMADRAFT_139650</name>
</gene>
<proteinExistence type="predicted"/>
<reference evidence="3" key="1">
    <citation type="journal article" date="2014" name="Proc. Natl. Acad. Sci. U.S.A.">
        <title>Extensive sampling of basidiomycete genomes demonstrates inadequacy of the white-rot/brown-rot paradigm for wood decay fungi.</title>
        <authorList>
            <person name="Riley R."/>
            <person name="Salamov A.A."/>
            <person name="Brown D.W."/>
            <person name="Nagy L.G."/>
            <person name="Floudas D."/>
            <person name="Held B.W."/>
            <person name="Levasseur A."/>
            <person name="Lombard V."/>
            <person name="Morin E."/>
            <person name="Otillar R."/>
            <person name="Lindquist E.A."/>
            <person name="Sun H."/>
            <person name="LaButti K.M."/>
            <person name="Schmutz J."/>
            <person name="Jabbour D."/>
            <person name="Luo H."/>
            <person name="Baker S.E."/>
            <person name="Pisabarro A.G."/>
            <person name="Walton J.D."/>
            <person name="Blanchette R.A."/>
            <person name="Henrissat B."/>
            <person name="Martin F."/>
            <person name="Cullen D."/>
            <person name="Hibbett D.S."/>
            <person name="Grigoriev I.V."/>
        </authorList>
    </citation>
    <scope>NUCLEOTIDE SEQUENCE [LARGE SCALE GENOMIC DNA]</scope>
    <source>
        <strain evidence="3">CBS 339.88</strain>
    </source>
</reference>
<feature type="compositionally biased region" description="Low complexity" evidence="1">
    <location>
        <begin position="19"/>
        <end position="28"/>
    </location>
</feature>
<dbReference type="AlphaFoldDB" id="A0A067TCP3"/>
<dbReference type="HOGENOM" id="CLU_1441141_0_0_1"/>
<organism evidence="2 3">
    <name type="scientific">Galerina marginata (strain CBS 339.88)</name>
    <dbReference type="NCBI Taxonomy" id="685588"/>
    <lineage>
        <taxon>Eukaryota</taxon>
        <taxon>Fungi</taxon>
        <taxon>Dikarya</taxon>
        <taxon>Basidiomycota</taxon>
        <taxon>Agaricomycotina</taxon>
        <taxon>Agaricomycetes</taxon>
        <taxon>Agaricomycetidae</taxon>
        <taxon>Agaricales</taxon>
        <taxon>Agaricineae</taxon>
        <taxon>Strophariaceae</taxon>
        <taxon>Galerina</taxon>
    </lineage>
</organism>
<dbReference type="Proteomes" id="UP000027222">
    <property type="component" value="Unassembled WGS sequence"/>
</dbReference>
<feature type="compositionally biased region" description="Basic and acidic residues" evidence="1">
    <location>
        <begin position="59"/>
        <end position="74"/>
    </location>
</feature>
<dbReference type="EMBL" id="KL142378">
    <property type="protein sequence ID" value="KDR76768.1"/>
    <property type="molecule type" value="Genomic_DNA"/>
</dbReference>
<feature type="compositionally biased region" description="Acidic residues" evidence="1">
    <location>
        <begin position="88"/>
        <end position="97"/>
    </location>
</feature>
<feature type="region of interest" description="Disordered" evidence="1">
    <location>
        <begin position="1"/>
        <end position="97"/>
    </location>
</feature>
<evidence type="ECO:0000313" key="2">
    <source>
        <dbReference type="EMBL" id="KDR76768.1"/>
    </source>
</evidence>
<accession>A0A067TCP3</accession>
<sequence length="188" mass="19972">MDSSSSVDNLSDRNESGDLSTTTSTLPTILDGEYVLLDHTPTPGEQATAPSAEASLATAEDRAPSLDTSEREEACADSQVDEERSANADDDDDDDDDVITGTFHPFVPASERWYVVVIGPAPGVYQGATQALAHAGGPNGRFTRHASLAESIRVFEIALLAGEVRRVVVPPPIDTVLTPLDFPNGYLM</sequence>
<dbReference type="OrthoDB" id="3270804at2759"/>
<keyword evidence="3" id="KW-1185">Reference proteome</keyword>